<dbReference type="GO" id="GO:0005886">
    <property type="term" value="C:plasma membrane"/>
    <property type="evidence" value="ECO:0007669"/>
    <property type="project" value="UniProtKB-SubCell"/>
</dbReference>
<dbReference type="HOGENOM" id="CLU_135531_0_0_9"/>
<feature type="transmembrane region" description="Helical" evidence="6">
    <location>
        <begin position="12"/>
        <end position="33"/>
    </location>
</feature>
<evidence type="ECO:0000256" key="3">
    <source>
        <dbReference type="ARBA" id="ARBA00022692"/>
    </source>
</evidence>
<gene>
    <name evidence="7" type="ordered locus">bpr_I0161</name>
</gene>
<sequence>MFKLQDAVKKETRNIAIGTGIGVLIMFAVFFLLHMVLPKNLPFGYYVPFDYKVILAGIVGFFVAVGNFFWMAVTVQKVTSIEDEKRARETMGVSLRYRTLMQLLWVILAIVVPVFNLVAGIVPLFIPSITIKLRGIMSAGKGG</sequence>
<dbReference type="KEGG" id="bpb:bpr_I0161"/>
<evidence type="ECO:0000256" key="1">
    <source>
        <dbReference type="ARBA" id="ARBA00004651"/>
    </source>
</evidence>
<keyword evidence="2" id="KW-1003">Cell membrane</keyword>
<evidence type="ECO:0000256" key="2">
    <source>
        <dbReference type="ARBA" id="ARBA00022475"/>
    </source>
</evidence>
<evidence type="ECO:0000256" key="6">
    <source>
        <dbReference type="SAM" id="Phobius"/>
    </source>
</evidence>
<evidence type="ECO:0000256" key="4">
    <source>
        <dbReference type="ARBA" id="ARBA00022989"/>
    </source>
</evidence>
<accession>E0RW45</accession>
<evidence type="ECO:0008006" key="9">
    <source>
        <dbReference type="Google" id="ProtNLM"/>
    </source>
</evidence>
<organism evidence="7 8">
    <name type="scientific">Butyrivibrio proteoclasticus (strain ATCC 51982 / DSM 14932 / B316)</name>
    <name type="common">Clostridium proteoclasticum</name>
    <dbReference type="NCBI Taxonomy" id="515622"/>
    <lineage>
        <taxon>Bacteria</taxon>
        <taxon>Bacillati</taxon>
        <taxon>Bacillota</taxon>
        <taxon>Clostridia</taxon>
        <taxon>Lachnospirales</taxon>
        <taxon>Lachnospiraceae</taxon>
        <taxon>Butyrivibrio</taxon>
    </lineage>
</organism>
<evidence type="ECO:0000256" key="5">
    <source>
        <dbReference type="ARBA" id="ARBA00023136"/>
    </source>
</evidence>
<reference evidence="7 8" key="1">
    <citation type="journal article" date="2010" name="PLoS ONE">
        <title>The glycobiome of the rumen bacterium Butyrivibrio proteoclasticus B316(T) highlights adaptation to a polysaccharide-rich environment.</title>
        <authorList>
            <person name="Kelly W.J."/>
            <person name="Leahy S.C."/>
            <person name="Altermann E."/>
            <person name="Yeoman C.J."/>
            <person name="Dunne J.C."/>
            <person name="Kong Z."/>
            <person name="Pacheco D.M."/>
            <person name="Li D."/>
            <person name="Noel S.J."/>
            <person name="Moon C.D."/>
            <person name="Cookson A.L."/>
            <person name="Attwood G.T."/>
        </authorList>
    </citation>
    <scope>NUCLEOTIDE SEQUENCE [LARGE SCALE GENOMIC DNA]</scope>
    <source>
        <strain evidence="8">ATCC 51982 / DSM 14932 / B316</strain>
    </source>
</reference>
<dbReference type="RefSeq" id="WP_013279570.1">
    <property type="nucleotide sequence ID" value="NC_014387.1"/>
</dbReference>
<feature type="transmembrane region" description="Helical" evidence="6">
    <location>
        <begin position="53"/>
        <end position="75"/>
    </location>
</feature>
<dbReference type="AlphaFoldDB" id="E0RW45"/>
<dbReference type="EMBL" id="CP001810">
    <property type="protein sequence ID" value="ADL32911.1"/>
    <property type="molecule type" value="Genomic_DNA"/>
</dbReference>
<keyword evidence="3 6" id="KW-0812">Transmembrane</keyword>
<dbReference type="InterPro" id="IPR005598">
    <property type="entry name" value="ATP_synth_I"/>
</dbReference>
<evidence type="ECO:0000313" key="7">
    <source>
        <dbReference type="EMBL" id="ADL32911.1"/>
    </source>
</evidence>
<dbReference type="Pfam" id="PF03899">
    <property type="entry name" value="ATP-synt_I"/>
    <property type="match status" value="1"/>
</dbReference>
<evidence type="ECO:0000313" key="8">
    <source>
        <dbReference type="Proteomes" id="UP000001299"/>
    </source>
</evidence>
<feature type="transmembrane region" description="Helical" evidence="6">
    <location>
        <begin position="103"/>
        <end position="126"/>
    </location>
</feature>
<keyword evidence="4 6" id="KW-1133">Transmembrane helix</keyword>
<dbReference type="eggNOG" id="ENOG5032W9Q">
    <property type="taxonomic scope" value="Bacteria"/>
</dbReference>
<name>E0RW45_BUTPB</name>
<keyword evidence="8" id="KW-1185">Reference proteome</keyword>
<protein>
    <recommendedName>
        <fullName evidence="9">ATP synthase I chain</fullName>
    </recommendedName>
</protein>
<proteinExistence type="predicted"/>
<comment type="subcellular location">
    <subcellularLocation>
        <location evidence="1">Cell membrane</location>
        <topology evidence="1">Multi-pass membrane protein</topology>
    </subcellularLocation>
</comment>
<dbReference type="STRING" id="515622.bpr_I0161"/>
<dbReference type="Proteomes" id="UP000001299">
    <property type="component" value="Chromosome 1"/>
</dbReference>
<keyword evidence="5 6" id="KW-0472">Membrane</keyword>